<dbReference type="EMBL" id="CP048409">
    <property type="protein sequence ID" value="QIA07501.1"/>
    <property type="molecule type" value="Genomic_DNA"/>
</dbReference>
<evidence type="ECO:0008006" key="6">
    <source>
        <dbReference type="Google" id="ProtNLM"/>
    </source>
</evidence>
<name>A0A6C0REL5_9BACT</name>
<keyword evidence="5" id="KW-1185">Reference proteome</keyword>
<dbReference type="SUPFAM" id="SSF53850">
    <property type="entry name" value="Periplasmic binding protein-like II"/>
    <property type="match status" value="1"/>
</dbReference>
<dbReference type="InterPro" id="IPR011053">
    <property type="entry name" value="Single_hybrid_motif"/>
</dbReference>
<dbReference type="SUPFAM" id="SSF51230">
    <property type="entry name" value="Single hybrid motif"/>
    <property type="match status" value="1"/>
</dbReference>
<dbReference type="InterPro" id="IPR033753">
    <property type="entry name" value="GCV_H/Fam206"/>
</dbReference>
<keyword evidence="2" id="KW-0472">Membrane</keyword>
<feature type="signal peptide" evidence="3">
    <location>
        <begin position="1"/>
        <end position="24"/>
    </location>
</feature>
<dbReference type="Gene3D" id="2.40.50.100">
    <property type="match status" value="1"/>
</dbReference>
<keyword evidence="2" id="KW-1133">Transmembrane helix</keyword>
<dbReference type="CDD" id="cd06848">
    <property type="entry name" value="GCS_H"/>
    <property type="match status" value="1"/>
</dbReference>
<sequence length="562" mass="63441">MRTKILITVVQLLLIVGGARSQNAGNPVMNEPVKIFTTPEMRNLTEGWITAYREINTDFNYELTPISFAEINKIKGEQSVGIVMQQPGAKPSAGGMWQVTLGREVIVTVFNGENPFAKELAKTGISAKELAAILKNSKAQNRGSIAGYENRQGLNFYVLDEPEVKHSVAKFLEVDAGEVNSVEALSQDNFLTAVKNDKNAIGFCRLSSIVDADQQRFAENIRLLPIDRNQNGRLDYFENIYTNSDQFVRAVWIGKYPHSMIYNIYAVSSAFPENAEINNFLSWISSAGQAFVEQNGYTELVYAEKQSNLKKLTPPVLMAQVETTNSTRSSVLLIVIAAVLGLILVFAVIRFFIRMRKVKAPLLNKTRYVKTLNEASLAFPNGLYFDKSHTWVFMEEGGRVRMGIDDFISNVTGDYTRLIMKNPGEKIKRMEPLVTLIRKGKQITLNSPVSGTVKEINESLVADPFLINNEPYGEGWVYKIEPSNWLRETQFFKMGSSYREWITGEFSRLKDFLACSLHIMNMEEGKPAFQEGGELMRHPLKDLDPKVWEDFQNYFINVADAH</sequence>
<feature type="transmembrane region" description="Helical" evidence="2">
    <location>
        <begin position="331"/>
        <end position="353"/>
    </location>
</feature>
<evidence type="ECO:0000313" key="5">
    <source>
        <dbReference type="Proteomes" id="UP000474630"/>
    </source>
</evidence>
<evidence type="ECO:0000256" key="2">
    <source>
        <dbReference type="SAM" id="Phobius"/>
    </source>
</evidence>
<evidence type="ECO:0000313" key="4">
    <source>
        <dbReference type="EMBL" id="QIA07501.1"/>
    </source>
</evidence>
<keyword evidence="1" id="KW-0450">Lipoyl</keyword>
<accession>A0A6C0REL5</accession>
<keyword evidence="2" id="KW-0812">Transmembrane</keyword>
<dbReference type="Proteomes" id="UP000474630">
    <property type="component" value="Chromosome"/>
</dbReference>
<organism evidence="4 5">
    <name type="scientific">Draconibacterium halophilum</name>
    <dbReference type="NCBI Taxonomy" id="2706887"/>
    <lineage>
        <taxon>Bacteria</taxon>
        <taxon>Pseudomonadati</taxon>
        <taxon>Bacteroidota</taxon>
        <taxon>Bacteroidia</taxon>
        <taxon>Marinilabiliales</taxon>
        <taxon>Prolixibacteraceae</taxon>
        <taxon>Draconibacterium</taxon>
    </lineage>
</organism>
<reference evidence="4 5" key="1">
    <citation type="submission" date="2020-02" db="EMBL/GenBank/DDBJ databases">
        <title>Genome sequencing for Draconibacterium sp. strain M1.</title>
        <authorList>
            <person name="Park S.-J."/>
        </authorList>
    </citation>
    <scope>NUCLEOTIDE SEQUENCE [LARGE SCALE GENOMIC DNA]</scope>
    <source>
        <strain evidence="4 5">M1</strain>
    </source>
</reference>
<gene>
    <name evidence="4" type="ORF">G0Q07_07090</name>
</gene>
<dbReference type="Pfam" id="PF01597">
    <property type="entry name" value="GCV_H"/>
    <property type="match status" value="1"/>
</dbReference>
<evidence type="ECO:0000256" key="3">
    <source>
        <dbReference type="SAM" id="SignalP"/>
    </source>
</evidence>
<evidence type="ECO:0000256" key="1">
    <source>
        <dbReference type="ARBA" id="ARBA00022823"/>
    </source>
</evidence>
<dbReference type="KEGG" id="drc:G0Q07_07090"/>
<dbReference type="RefSeq" id="WP_163345423.1">
    <property type="nucleotide sequence ID" value="NZ_CP048409.1"/>
</dbReference>
<dbReference type="Gene3D" id="3.40.190.10">
    <property type="entry name" value="Periplasmic binding protein-like II"/>
    <property type="match status" value="2"/>
</dbReference>
<dbReference type="GO" id="GO:0005829">
    <property type="term" value="C:cytosol"/>
    <property type="evidence" value="ECO:0007669"/>
    <property type="project" value="TreeGrafter"/>
</dbReference>
<dbReference type="PANTHER" id="PTHR11715:SF3">
    <property type="entry name" value="GLYCINE CLEAVAGE SYSTEM H PROTEIN-RELATED"/>
    <property type="match status" value="1"/>
</dbReference>
<dbReference type="AlphaFoldDB" id="A0A6C0REL5"/>
<dbReference type="GO" id="GO:0019464">
    <property type="term" value="P:glycine decarboxylation via glycine cleavage system"/>
    <property type="evidence" value="ECO:0007669"/>
    <property type="project" value="InterPro"/>
</dbReference>
<dbReference type="InterPro" id="IPR002930">
    <property type="entry name" value="GCV_H"/>
</dbReference>
<dbReference type="GO" id="GO:0005960">
    <property type="term" value="C:glycine cleavage complex"/>
    <property type="evidence" value="ECO:0007669"/>
    <property type="project" value="InterPro"/>
</dbReference>
<dbReference type="GO" id="GO:0009249">
    <property type="term" value="P:protein lipoylation"/>
    <property type="evidence" value="ECO:0007669"/>
    <property type="project" value="TreeGrafter"/>
</dbReference>
<keyword evidence="3" id="KW-0732">Signal</keyword>
<proteinExistence type="predicted"/>
<feature type="chain" id="PRO_5025515794" description="Glycine cleavage system H protein" evidence="3">
    <location>
        <begin position="25"/>
        <end position="562"/>
    </location>
</feature>
<protein>
    <recommendedName>
        <fullName evidence="6">Glycine cleavage system H protein</fullName>
    </recommendedName>
</protein>
<dbReference type="PANTHER" id="PTHR11715">
    <property type="entry name" value="GLYCINE CLEAVAGE SYSTEM H PROTEIN"/>
    <property type="match status" value="1"/>
</dbReference>